<organism evidence="3 4">
    <name type="scientific">Parnassius apollo</name>
    <name type="common">Apollo butterfly</name>
    <name type="synonym">Papilio apollo</name>
    <dbReference type="NCBI Taxonomy" id="110799"/>
    <lineage>
        <taxon>Eukaryota</taxon>
        <taxon>Metazoa</taxon>
        <taxon>Ecdysozoa</taxon>
        <taxon>Arthropoda</taxon>
        <taxon>Hexapoda</taxon>
        <taxon>Insecta</taxon>
        <taxon>Pterygota</taxon>
        <taxon>Neoptera</taxon>
        <taxon>Endopterygota</taxon>
        <taxon>Lepidoptera</taxon>
        <taxon>Glossata</taxon>
        <taxon>Ditrysia</taxon>
        <taxon>Papilionoidea</taxon>
        <taxon>Papilionidae</taxon>
        <taxon>Parnassiinae</taxon>
        <taxon>Parnassini</taxon>
        <taxon>Parnassius</taxon>
        <taxon>Parnassius</taxon>
    </lineage>
</organism>
<keyword evidence="1" id="KW-0175">Coiled coil</keyword>
<protein>
    <submittedName>
        <fullName evidence="3">(apollo) hypothetical protein</fullName>
    </submittedName>
</protein>
<dbReference type="OrthoDB" id="7426765at2759"/>
<dbReference type="Proteomes" id="UP000691718">
    <property type="component" value="Unassembled WGS sequence"/>
</dbReference>
<feature type="coiled-coil region" evidence="1">
    <location>
        <begin position="17"/>
        <end position="51"/>
    </location>
</feature>
<name>A0A8S3XLV0_PARAO</name>
<gene>
    <name evidence="3" type="ORF">PAPOLLO_LOCUS18736</name>
</gene>
<evidence type="ECO:0000256" key="2">
    <source>
        <dbReference type="SAM" id="MobiDB-lite"/>
    </source>
</evidence>
<evidence type="ECO:0000256" key="1">
    <source>
        <dbReference type="SAM" id="Coils"/>
    </source>
</evidence>
<feature type="compositionally biased region" description="Basic residues" evidence="2">
    <location>
        <begin position="291"/>
        <end position="305"/>
    </location>
</feature>
<feature type="region of interest" description="Disordered" evidence="2">
    <location>
        <begin position="291"/>
        <end position="330"/>
    </location>
</feature>
<proteinExistence type="predicted"/>
<accession>A0A8S3XLV0</accession>
<evidence type="ECO:0000313" key="4">
    <source>
        <dbReference type="Proteomes" id="UP000691718"/>
    </source>
</evidence>
<feature type="compositionally biased region" description="Acidic residues" evidence="2">
    <location>
        <begin position="314"/>
        <end position="330"/>
    </location>
</feature>
<evidence type="ECO:0000313" key="3">
    <source>
        <dbReference type="EMBL" id="CAG5027002.1"/>
    </source>
</evidence>
<keyword evidence="4" id="KW-1185">Reference proteome</keyword>
<reference evidence="3" key="1">
    <citation type="submission" date="2021-04" db="EMBL/GenBank/DDBJ databases">
        <authorList>
            <person name="Tunstrom K."/>
        </authorList>
    </citation>
    <scope>NUCLEOTIDE SEQUENCE</scope>
</reference>
<dbReference type="AlphaFoldDB" id="A0A8S3XLV0"/>
<comment type="caution">
    <text evidence="3">The sequence shown here is derived from an EMBL/GenBank/DDBJ whole genome shotgun (WGS) entry which is preliminary data.</text>
</comment>
<dbReference type="EMBL" id="CAJQZP010001183">
    <property type="protein sequence ID" value="CAG5027002.1"/>
    <property type="molecule type" value="Genomic_DNA"/>
</dbReference>
<sequence>MTNTKQVKITKLFRKGVAKLPEDCEELQEEIRNLEQKLREKHNEFFQIQRNKYRVKHTISKNKPGTFIRPQKIILQNSIENVKRNLELMSMVTGMEVQSYAAGDHCSIVYHLQHDTEYQVKHGLRIDMKAGKNEVTECSFPLGFNFKAVIEEFDNVMMPACLSSIRKALVAYYDRFGQFEALQKLLQLEAQLFKKLDTSHVEITFYAETDMEGEDEPVVLHIVLKLEYRVYDIRPKTCCFNEDDLPEDAPEALRNQCEVFKKKPLQKAFKEAFIDGIGPYRLMQKLKTKLQPKPQRRPKLFRPNKHNYNNDDTFLPEDCSDQGEDDELEQ</sequence>